<dbReference type="EMBL" id="CACVAW010000030">
    <property type="protein sequence ID" value="CAA6808045.1"/>
    <property type="molecule type" value="Genomic_DNA"/>
</dbReference>
<organism evidence="1">
    <name type="scientific">uncultured Campylobacterales bacterium</name>
    <dbReference type="NCBI Taxonomy" id="352960"/>
    <lineage>
        <taxon>Bacteria</taxon>
        <taxon>Pseudomonadati</taxon>
        <taxon>Campylobacterota</taxon>
        <taxon>Epsilonproteobacteria</taxon>
        <taxon>Campylobacterales</taxon>
        <taxon>environmental samples</taxon>
    </lineage>
</organism>
<accession>A0A6S6STT9</accession>
<gene>
    <name evidence="1" type="ORF">HELGO_WM15966</name>
</gene>
<sequence length="147" mass="17563">MKNTKRLLHELSYKKEFNKLNTYYVINKVKELLPSHLSSSIAFMYVKDNTLFFAMDHQAKRVELEYKKQMILGWLKQIAKQKPKYEFVLKVKNIKAFVIYKTMQKQKPKISLIYEERSSGDFPIKTNNDKISKILDNIKKLIQKLKD</sequence>
<dbReference type="AlphaFoldDB" id="A0A6S6STT9"/>
<name>A0A6S6STT9_9BACT</name>
<reference evidence="1" key="1">
    <citation type="submission" date="2020-01" db="EMBL/GenBank/DDBJ databases">
        <authorList>
            <person name="Meier V. D."/>
            <person name="Meier V D."/>
        </authorList>
    </citation>
    <scope>NUCLEOTIDE SEQUENCE</scope>
    <source>
        <strain evidence="1">HLG_WM_MAG_12</strain>
    </source>
</reference>
<protein>
    <recommendedName>
        <fullName evidence="2">DUF721 domain-containing protein</fullName>
    </recommendedName>
</protein>
<evidence type="ECO:0008006" key="2">
    <source>
        <dbReference type="Google" id="ProtNLM"/>
    </source>
</evidence>
<proteinExistence type="predicted"/>
<evidence type="ECO:0000313" key="1">
    <source>
        <dbReference type="EMBL" id="CAA6808045.1"/>
    </source>
</evidence>